<gene>
    <name evidence="2" type="ORF">DERYTH_LOCUS14216</name>
</gene>
<keyword evidence="1" id="KW-0732">Signal</keyword>
<feature type="non-terminal residue" evidence="2">
    <location>
        <position position="1"/>
    </location>
</feature>
<accession>A0A9N9NBF0</accession>
<organism evidence="2 3">
    <name type="scientific">Dentiscutata erythropus</name>
    <dbReference type="NCBI Taxonomy" id="1348616"/>
    <lineage>
        <taxon>Eukaryota</taxon>
        <taxon>Fungi</taxon>
        <taxon>Fungi incertae sedis</taxon>
        <taxon>Mucoromycota</taxon>
        <taxon>Glomeromycotina</taxon>
        <taxon>Glomeromycetes</taxon>
        <taxon>Diversisporales</taxon>
        <taxon>Gigasporaceae</taxon>
        <taxon>Dentiscutata</taxon>
    </lineage>
</organism>
<feature type="signal peptide" evidence="1">
    <location>
        <begin position="1"/>
        <end position="22"/>
    </location>
</feature>
<evidence type="ECO:0000256" key="1">
    <source>
        <dbReference type="SAM" id="SignalP"/>
    </source>
</evidence>
<dbReference type="EMBL" id="CAJVPY010010524">
    <property type="protein sequence ID" value="CAG8719582.1"/>
    <property type="molecule type" value="Genomic_DNA"/>
</dbReference>
<proteinExistence type="predicted"/>
<dbReference type="Proteomes" id="UP000789405">
    <property type="component" value="Unassembled WGS sequence"/>
</dbReference>
<keyword evidence="3" id="KW-1185">Reference proteome</keyword>
<name>A0A9N9NBF0_9GLOM</name>
<dbReference type="AlphaFoldDB" id="A0A9N9NBF0"/>
<dbReference type="OrthoDB" id="1859733at2759"/>
<feature type="chain" id="PRO_5040242415" evidence="1">
    <location>
        <begin position="23"/>
        <end position="201"/>
    </location>
</feature>
<comment type="caution">
    <text evidence="2">The sequence shown here is derived from an EMBL/GenBank/DDBJ whole genome shotgun (WGS) entry which is preliminary data.</text>
</comment>
<sequence>MVKLELLSVLVVLLLSINYSSGATLYEAPTSIGNYEYPYDVYIPSNFTIPDKNVYKFKLYSAALVWYKCNSTSSKKWGIVYFNKKEDRFFYPSSVVAALNSRNGEERVISAIPKYDNSTMTVTVIGTAPSSNPTEDYFNELLAVKNTTGRGAFSDLTYFILTDVKGGVAPPNTECGTTYPDGYIYSVSLTATLLYFHPGPK</sequence>
<evidence type="ECO:0000313" key="3">
    <source>
        <dbReference type="Proteomes" id="UP000789405"/>
    </source>
</evidence>
<reference evidence="2" key="1">
    <citation type="submission" date="2021-06" db="EMBL/GenBank/DDBJ databases">
        <authorList>
            <person name="Kallberg Y."/>
            <person name="Tangrot J."/>
            <person name="Rosling A."/>
        </authorList>
    </citation>
    <scope>NUCLEOTIDE SEQUENCE</scope>
    <source>
        <strain evidence="2">MA453B</strain>
    </source>
</reference>
<protein>
    <submittedName>
        <fullName evidence="2">14140_t:CDS:1</fullName>
    </submittedName>
</protein>
<evidence type="ECO:0000313" key="2">
    <source>
        <dbReference type="EMBL" id="CAG8719582.1"/>
    </source>
</evidence>